<dbReference type="InterPro" id="IPR025789">
    <property type="entry name" value="DOT1_dom"/>
</dbReference>
<name>A0A2G9NMF9_AQUCT</name>
<evidence type="ECO:0000259" key="12">
    <source>
        <dbReference type="PROSITE" id="PS51569"/>
    </source>
</evidence>
<evidence type="ECO:0000256" key="10">
    <source>
        <dbReference type="ARBA" id="ARBA00047770"/>
    </source>
</evidence>
<evidence type="ECO:0000256" key="4">
    <source>
        <dbReference type="ARBA" id="ARBA00022603"/>
    </source>
</evidence>
<feature type="non-terminal residue" evidence="13">
    <location>
        <position position="32"/>
    </location>
</feature>
<dbReference type="Gene3D" id="3.40.50.150">
    <property type="entry name" value="Vaccinia Virus protein VP39"/>
    <property type="match status" value="1"/>
</dbReference>
<comment type="miscellaneous">
    <text evidence="11">In contrast to other lysine histone methyltransferases, it does not contain a SET domain, suggesting the existence of another mechanism for methylation of lysine residues of histones.</text>
</comment>
<dbReference type="GO" id="GO:0005634">
    <property type="term" value="C:nucleus"/>
    <property type="evidence" value="ECO:0007669"/>
    <property type="project" value="UniProtKB-SubCell"/>
</dbReference>
<dbReference type="PANTHER" id="PTHR21451:SF0">
    <property type="entry name" value="HISTONE-LYSINE N-METHYLTRANSFERASE, H3 LYSINE-79 SPECIFIC"/>
    <property type="match status" value="1"/>
</dbReference>
<comment type="catalytic activity">
    <reaction evidence="10 11">
        <text>L-lysyl(79)-[histone H3] + 3 S-adenosyl-L-methionine = N(6),N(6),N(6)-trimethyl-L-lysyl(79)-[histone H3] + 3 S-adenosyl-L-homocysteine + 3 H(+)</text>
        <dbReference type="Rhea" id="RHEA:60328"/>
        <dbReference type="Rhea" id="RHEA-COMP:15549"/>
        <dbReference type="Rhea" id="RHEA-COMP:15552"/>
        <dbReference type="ChEBI" id="CHEBI:15378"/>
        <dbReference type="ChEBI" id="CHEBI:29969"/>
        <dbReference type="ChEBI" id="CHEBI:57856"/>
        <dbReference type="ChEBI" id="CHEBI:59789"/>
        <dbReference type="ChEBI" id="CHEBI:61961"/>
        <dbReference type="EC" id="2.1.1.360"/>
    </reaction>
</comment>
<dbReference type="GO" id="GO:0140956">
    <property type="term" value="F:histone H3K79 trimethyltransferase activity"/>
    <property type="evidence" value="ECO:0007669"/>
    <property type="project" value="UniProtKB-EC"/>
</dbReference>
<feature type="domain" description="DOT1" evidence="12">
    <location>
        <begin position="1"/>
        <end position="32"/>
    </location>
</feature>
<keyword evidence="8 11" id="KW-0539">Nucleus</keyword>
<evidence type="ECO:0000256" key="7">
    <source>
        <dbReference type="ARBA" id="ARBA00022853"/>
    </source>
</evidence>
<protein>
    <recommendedName>
        <fullName evidence="3 11">Histone-lysine N-methyltransferase, H3 lysine-79 specific</fullName>
        <ecNumber evidence="2 11">2.1.1.360</ecNumber>
    </recommendedName>
    <alternativeName>
        <fullName evidence="9 11">Histone H3-K79 methyltransferase</fullName>
    </alternativeName>
</protein>
<evidence type="ECO:0000256" key="6">
    <source>
        <dbReference type="ARBA" id="ARBA00022691"/>
    </source>
</evidence>
<dbReference type="Pfam" id="PF08123">
    <property type="entry name" value="DOT1"/>
    <property type="match status" value="1"/>
</dbReference>
<organism evidence="13">
    <name type="scientific">Aquarana catesbeiana</name>
    <name type="common">American bullfrog</name>
    <name type="synonym">Rana catesbeiana</name>
    <dbReference type="NCBI Taxonomy" id="8400"/>
    <lineage>
        <taxon>Eukaryota</taxon>
        <taxon>Metazoa</taxon>
        <taxon>Chordata</taxon>
        <taxon>Craniata</taxon>
        <taxon>Vertebrata</taxon>
        <taxon>Euteleostomi</taxon>
        <taxon>Amphibia</taxon>
        <taxon>Batrachia</taxon>
        <taxon>Anura</taxon>
        <taxon>Neobatrachia</taxon>
        <taxon>Ranoidea</taxon>
        <taxon>Ranidae</taxon>
        <taxon>Aquarana</taxon>
    </lineage>
</organism>
<comment type="subcellular location">
    <subcellularLocation>
        <location evidence="1 11">Nucleus</location>
    </subcellularLocation>
</comment>
<dbReference type="AlphaFoldDB" id="A0A2G9NMF9"/>
<accession>A0A2G9NMF9</accession>
<gene>
    <name evidence="13" type="ORF">AB205_0070440</name>
</gene>
<dbReference type="PANTHER" id="PTHR21451">
    <property type="entry name" value="HISTONE H3 METHYLTRANSFERASE"/>
    <property type="match status" value="1"/>
</dbReference>
<sequence length="32" mass="3633">MRVVELSPLKGSVSWTGKPVSYYLHTIDRTLV</sequence>
<dbReference type="PROSITE" id="PS51569">
    <property type="entry name" value="DOT1"/>
    <property type="match status" value="1"/>
</dbReference>
<evidence type="ECO:0000256" key="3">
    <source>
        <dbReference type="ARBA" id="ARBA00020987"/>
    </source>
</evidence>
<comment type="similarity">
    <text evidence="11">Belongs to the class I-like SAM-binding methyltransferase superfamily. DOT1 family.</text>
</comment>
<dbReference type="GO" id="GO:0006281">
    <property type="term" value="P:DNA repair"/>
    <property type="evidence" value="ECO:0007669"/>
    <property type="project" value="TreeGrafter"/>
</dbReference>
<keyword evidence="6 11" id="KW-0949">S-adenosyl-L-methionine</keyword>
<keyword evidence="5 11" id="KW-0808">Transferase</keyword>
<evidence type="ECO:0000256" key="1">
    <source>
        <dbReference type="ARBA" id="ARBA00004123"/>
    </source>
</evidence>
<dbReference type="GO" id="GO:0032259">
    <property type="term" value="P:methylation"/>
    <property type="evidence" value="ECO:0007669"/>
    <property type="project" value="UniProtKB-KW"/>
</dbReference>
<dbReference type="GO" id="GO:0000077">
    <property type="term" value="P:DNA damage checkpoint signaling"/>
    <property type="evidence" value="ECO:0007669"/>
    <property type="project" value="TreeGrafter"/>
</dbReference>
<keyword evidence="7 11" id="KW-0156">Chromatin regulator</keyword>
<dbReference type="EC" id="2.1.1.360" evidence="2 11"/>
<dbReference type="InterPro" id="IPR030445">
    <property type="entry name" value="H3-K79_meTrfase"/>
</dbReference>
<dbReference type="EMBL" id="KV923935">
    <property type="protein sequence ID" value="PIN92258.1"/>
    <property type="molecule type" value="Genomic_DNA"/>
</dbReference>
<dbReference type="InterPro" id="IPR029063">
    <property type="entry name" value="SAM-dependent_MTases_sf"/>
</dbReference>
<proteinExistence type="inferred from homology"/>
<evidence type="ECO:0000256" key="11">
    <source>
        <dbReference type="RuleBase" id="RU271113"/>
    </source>
</evidence>
<dbReference type="OrthoDB" id="443402at2759"/>
<evidence type="ECO:0000256" key="8">
    <source>
        <dbReference type="ARBA" id="ARBA00023242"/>
    </source>
</evidence>
<evidence type="ECO:0000256" key="9">
    <source>
        <dbReference type="ARBA" id="ARBA00029821"/>
    </source>
</evidence>
<keyword evidence="4 11" id="KW-0489">Methyltransferase</keyword>
<evidence type="ECO:0000313" key="13">
    <source>
        <dbReference type="EMBL" id="PIN92258.1"/>
    </source>
</evidence>
<evidence type="ECO:0000256" key="2">
    <source>
        <dbReference type="ARBA" id="ARBA00012190"/>
    </source>
</evidence>
<evidence type="ECO:0000256" key="5">
    <source>
        <dbReference type="ARBA" id="ARBA00022679"/>
    </source>
</evidence>
<reference evidence="13" key="1">
    <citation type="submission" date="2017-08" db="EMBL/GenBank/DDBJ databases">
        <title>Assembly of the North American Bullfrog Genome.</title>
        <authorList>
            <person name="Warren R.L."/>
            <person name="Vandervalk B.P."/>
            <person name="Kucuk E."/>
            <person name="Birol I."/>
            <person name="Helbing C."/>
            <person name="Pandoh P."/>
            <person name="Behsaz B."/>
            <person name="Mohamadi H."/>
            <person name="Chu J."/>
            <person name="Jackman S."/>
            <person name="Hammond S.A."/>
            <person name="Veldhoen N."/>
            <person name="Kirk H."/>
            <person name="Zhao Y."/>
            <person name="Coope R."/>
            <person name="Pleasance S."/>
            <person name="Moore R."/>
            <person name="Holt R."/>
        </authorList>
    </citation>
    <scope>NUCLEOTIDE SEQUENCE</scope>
    <source>
        <strain evidence="13">Bruno</strain>
        <tissue evidence="13">Liver</tissue>
    </source>
</reference>
<comment type="function">
    <text evidence="11">Histone methyltransferase that specifically trimethylates histone H3 to form H3K79me3. This methylation is required for telomere silencing and for the pachytene checkpoint during the meiotic cell cycle by allowing the recruitment of RAD9 to double strand breaks. Nucleosomes are preferred as substrate compared to free histone.</text>
</comment>